<protein>
    <submittedName>
        <fullName evidence="4">Polysaccharide deacetylase family protein</fullName>
    </submittedName>
</protein>
<comment type="caution">
    <text evidence="4">The sequence shown here is derived from an EMBL/GenBank/DDBJ whole genome shotgun (WGS) entry which is preliminary data.</text>
</comment>
<proteinExistence type="predicted"/>
<dbReference type="EMBL" id="WJPP01000005">
    <property type="protein sequence ID" value="MRH79028.1"/>
    <property type="molecule type" value="Genomic_DNA"/>
</dbReference>
<dbReference type="GO" id="GO:0005975">
    <property type="term" value="P:carbohydrate metabolic process"/>
    <property type="evidence" value="ECO:0007669"/>
    <property type="project" value="InterPro"/>
</dbReference>
<name>A0A6N7QV50_9GAMM</name>
<evidence type="ECO:0000256" key="1">
    <source>
        <dbReference type="ARBA" id="ARBA00004613"/>
    </source>
</evidence>
<dbReference type="RefSeq" id="WP_153720073.1">
    <property type="nucleotide sequence ID" value="NZ_WJPP01000005.1"/>
</dbReference>
<dbReference type="CDD" id="cd10918">
    <property type="entry name" value="CE4_NodB_like_5s_6s"/>
    <property type="match status" value="1"/>
</dbReference>
<dbReference type="Proteomes" id="UP000433788">
    <property type="component" value="Unassembled WGS sequence"/>
</dbReference>
<dbReference type="PANTHER" id="PTHR34216:SF3">
    <property type="entry name" value="POLY-BETA-1,6-N-ACETYL-D-GLUCOSAMINE N-DEACETYLASE"/>
    <property type="match status" value="1"/>
</dbReference>
<sequence length="321" mass="36250">MRGVVNQITERLDSLQETYWPSDRRPHPGKTQVISLLFHRLFEPEELKADIYRHEHVSVDQFEAVVRFFAERGYEFITASALLEAKTLGNRCVMLTFDDGYHDNLRALPVLERYNAKATLFLAPAPIAEQSVFWPDAAYAAGHGNAMKALIDLDPATLSAQLLTANPNAFKPTPLTRPLSRDELDTLLKSGRIELGHHSYHHLSLTQRSDAVIDEEIDRSNAFFKDMLGHEPRCMAYPNGNYSEQVIRRCHAKGIDVGLTCHAHADSLPAIPPPKQLMRLGRFMIVGKRPLQPQLASAVSQRSVKQAIYKTRQALRWPGRP</sequence>
<organism evidence="4 5">
    <name type="scientific">Spiribacter salilacus</name>
    <dbReference type="NCBI Taxonomy" id="2664894"/>
    <lineage>
        <taxon>Bacteria</taxon>
        <taxon>Pseudomonadati</taxon>
        <taxon>Pseudomonadota</taxon>
        <taxon>Gammaproteobacteria</taxon>
        <taxon>Chromatiales</taxon>
        <taxon>Ectothiorhodospiraceae</taxon>
        <taxon>Spiribacter</taxon>
    </lineage>
</organism>
<accession>A0A6N7QV50</accession>
<dbReference type="Pfam" id="PF01522">
    <property type="entry name" value="Polysacc_deac_1"/>
    <property type="match status" value="1"/>
</dbReference>
<dbReference type="GO" id="GO:0005576">
    <property type="term" value="C:extracellular region"/>
    <property type="evidence" value="ECO:0007669"/>
    <property type="project" value="UniProtKB-SubCell"/>
</dbReference>
<dbReference type="InterPro" id="IPR051398">
    <property type="entry name" value="Polysacch_Deacetylase"/>
</dbReference>
<dbReference type="PROSITE" id="PS51677">
    <property type="entry name" value="NODB"/>
    <property type="match status" value="1"/>
</dbReference>
<reference evidence="4 5" key="1">
    <citation type="submission" date="2019-11" db="EMBL/GenBank/DDBJ databases">
        <authorList>
            <person name="Zhang X.Y."/>
        </authorList>
    </citation>
    <scope>NUCLEOTIDE SEQUENCE [LARGE SCALE GENOMIC DNA]</scope>
    <source>
        <strain evidence="4 5">C176</strain>
    </source>
</reference>
<gene>
    <name evidence="4" type="ORF">GH984_09975</name>
</gene>
<feature type="domain" description="NodB homology" evidence="3">
    <location>
        <begin position="91"/>
        <end position="321"/>
    </location>
</feature>
<evidence type="ECO:0000313" key="4">
    <source>
        <dbReference type="EMBL" id="MRH79028.1"/>
    </source>
</evidence>
<dbReference type="Gene3D" id="3.20.20.370">
    <property type="entry name" value="Glycoside hydrolase/deacetylase"/>
    <property type="match status" value="1"/>
</dbReference>
<dbReference type="InterPro" id="IPR002509">
    <property type="entry name" value="NODB_dom"/>
</dbReference>
<dbReference type="InterPro" id="IPR011330">
    <property type="entry name" value="Glyco_hydro/deAcase_b/a-brl"/>
</dbReference>
<dbReference type="PANTHER" id="PTHR34216">
    <property type="match status" value="1"/>
</dbReference>
<evidence type="ECO:0000313" key="5">
    <source>
        <dbReference type="Proteomes" id="UP000433788"/>
    </source>
</evidence>
<dbReference type="AlphaFoldDB" id="A0A6N7QV50"/>
<comment type="subcellular location">
    <subcellularLocation>
        <location evidence="1">Secreted</location>
    </subcellularLocation>
</comment>
<keyword evidence="2" id="KW-0732">Signal</keyword>
<evidence type="ECO:0000256" key="2">
    <source>
        <dbReference type="ARBA" id="ARBA00022729"/>
    </source>
</evidence>
<evidence type="ECO:0000259" key="3">
    <source>
        <dbReference type="PROSITE" id="PS51677"/>
    </source>
</evidence>
<dbReference type="SUPFAM" id="SSF88713">
    <property type="entry name" value="Glycoside hydrolase/deacetylase"/>
    <property type="match status" value="1"/>
</dbReference>
<dbReference type="GO" id="GO:0016810">
    <property type="term" value="F:hydrolase activity, acting on carbon-nitrogen (but not peptide) bonds"/>
    <property type="evidence" value="ECO:0007669"/>
    <property type="project" value="InterPro"/>
</dbReference>
<keyword evidence="5" id="KW-1185">Reference proteome</keyword>